<dbReference type="InterPro" id="IPR036265">
    <property type="entry name" value="HIT-like_sf"/>
</dbReference>
<dbReference type="Gene3D" id="3.30.428.10">
    <property type="entry name" value="HIT-like"/>
    <property type="match status" value="1"/>
</dbReference>
<dbReference type="Pfam" id="PF01230">
    <property type="entry name" value="HIT"/>
    <property type="match status" value="1"/>
</dbReference>
<comment type="caution">
    <text evidence="2">The sequence shown here is derived from an EMBL/GenBank/DDBJ whole genome shotgun (WGS) entry which is preliminary data.</text>
</comment>
<dbReference type="AlphaFoldDB" id="K1U847"/>
<dbReference type="GO" id="GO:0003824">
    <property type="term" value="F:catalytic activity"/>
    <property type="evidence" value="ECO:0007669"/>
    <property type="project" value="InterPro"/>
</dbReference>
<dbReference type="InterPro" id="IPR001310">
    <property type="entry name" value="Histidine_triad_HIT"/>
</dbReference>
<dbReference type="EMBL" id="AJWZ01000670">
    <property type="protein sequence ID" value="EKC76119.1"/>
    <property type="molecule type" value="Genomic_DNA"/>
</dbReference>
<gene>
    <name evidence="2" type="ORF">OBE_00989</name>
</gene>
<dbReference type="GO" id="GO:0009117">
    <property type="term" value="P:nucleotide metabolic process"/>
    <property type="evidence" value="ECO:0007669"/>
    <property type="project" value="TreeGrafter"/>
</dbReference>
<name>K1U847_9ZZZZ</name>
<dbReference type="PANTHER" id="PTHR46648:SF1">
    <property type="entry name" value="ADENOSINE 5'-MONOPHOSPHORAMIDASE HNT1"/>
    <property type="match status" value="1"/>
</dbReference>
<proteinExistence type="predicted"/>
<organism evidence="2">
    <name type="scientific">human gut metagenome</name>
    <dbReference type="NCBI Taxonomy" id="408170"/>
    <lineage>
        <taxon>unclassified sequences</taxon>
        <taxon>metagenomes</taxon>
        <taxon>organismal metagenomes</taxon>
    </lineage>
</organism>
<sequence length="173" mass="20109">MDNLKQLKNEEIVDLIKSGKVGVADIVDSGICPTCFDKKNNHILYGDNTDKMIFENNKFECFLVGNPRADGHTAISTKTHYKDVMEIDDETCNEIFVLAKRLMNILKDIYNAESVYLCTMCDGPMNHFHIQLIPRYSFEKRGSKNFVKPRFEYKEDKEKLLELRKQLNYKVGE</sequence>
<evidence type="ECO:0000313" key="2">
    <source>
        <dbReference type="EMBL" id="EKC76119.1"/>
    </source>
</evidence>
<dbReference type="PANTHER" id="PTHR46648">
    <property type="entry name" value="HIT FAMILY PROTEIN 1"/>
    <property type="match status" value="1"/>
</dbReference>
<evidence type="ECO:0000259" key="1">
    <source>
        <dbReference type="PROSITE" id="PS51084"/>
    </source>
</evidence>
<protein>
    <submittedName>
        <fullName evidence="2">HIT family protein</fullName>
    </submittedName>
</protein>
<dbReference type="InterPro" id="IPR011146">
    <property type="entry name" value="HIT-like"/>
</dbReference>
<dbReference type="PROSITE" id="PS51084">
    <property type="entry name" value="HIT_2"/>
    <property type="match status" value="1"/>
</dbReference>
<accession>K1U847</accession>
<feature type="domain" description="HIT" evidence="1">
    <location>
        <begin position="39"/>
        <end position="146"/>
    </location>
</feature>
<reference evidence="2" key="1">
    <citation type="journal article" date="2013" name="Environ. Microbiol.">
        <title>Microbiota from the distal guts of lean and obese adolescents exhibit partial functional redundancy besides clear differences in community structure.</title>
        <authorList>
            <person name="Ferrer M."/>
            <person name="Ruiz A."/>
            <person name="Lanza F."/>
            <person name="Haange S.B."/>
            <person name="Oberbach A."/>
            <person name="Till H."/>
            <person name="Bargiela R."/>
            <person name="Campoy C."/>
            <person name="Segura M.T."/>
            <person name="Richter M."/>
            <person name="von Bergen M."/>
            <person name="Seifert J."/>
            <person name="Suarez A."/>
        </authorList>
    </citation>
    <scope>NUCLEOTIDE SEQUENCE</scope>
</reference>
<dbReference type="SUPFAM" id="SSF54197">
    <property type="entry name" value="HIT-like"/>
    <property type="match status" value="1"/>
</dbReference>